<reference evidence="1" key="1">
    <citation type="journal article" date="2021" name="Proc. Natl. Acad. Sci. U.S.A.">
        <title>A Catalog of Tens of Thousands of Viruses from Human Metagenomes Reveals Hidden Associations with Chronic Diseases.</title>
        <authorList>
            <person name="Tisza M.J."/>
            <person name="Buck C.B."/>
        </authorList>
    </citation>
    <scope>NUCLEOTIDE SEQUENCE</scope>
    <source>
        <strain evidence="1">CtLZT1</strain>
    </source>
</reference>
<sequence length="347" mass="38031">MGKFFAGAGSALIGGALSGISNLFGGHSQNQSVEKQLAAAREEAEKTRKWQTSEREAQNDWNYKLWQANNEYNTPAAVQARLKAAGINPDLYATNGALQGSSIQAQGGHTPSGPVADTSAWNRYKPIGTVASQALADTALAAQVSKTNAETEGQKHTNDILASDASFRDAFNQGQLDTMDSVILVNGSKVNLNDAQASEARSMVEQINASIRKISSEIDLLISNAADVDSRIWERHVRVALDSFIEHGKLKVMQDQLGVSKEKLKIAFQQLAAQLPLMKSDEKRNQALVSFYQDLGFKVNAEADRLRFDLTQDMDWSDFERSMKQLHLVLRDVASFVPFANPRSSEE</sequence>
<protein>
    <submittedName>
        <fullName evidence="1">DNA pilot protein VP2</fullName>
    </submittedName>
</protein>
<accession>A0A8S5UKI2</accession>
<dbReference type="EMBL" id="BK016100">
    <property type="protein sequence ID" value="DAF94947.1"/>
    <property type="molecule type" value="Genomic_DNA"/>
</dbReference>
<proteinExistence type="predicted"/>
<name>A0A8S5UKI2_9VIRU</name>
<organism evidence="1">
    <name type="scientific">Microviridae sp. ctLZT1</name>
    <dbReference type="NCBI Taxonomy" id="2824992"/>
    <lineage>
        <taxon>Viruses</taxon>
        <taxon>Monodnaviria</taxon>
        <taxon>Sangervirae</taxon>
        <taxon>Phixviricota</taxon>
        <taxon>Malgrandaviricetes</taxon>
        <taxon>Petitvirales</taxon>
        <taxon>Microviridae</taxon>
    </lineage>
</organism>
<evidence type="ECO:0000313" key="1">
    <source>
        <dbReference type="EMBL" id="DAF94947.1"/>
    </source>
</evidence>